<organism evidence="8 9">
    <name type="scientific">Ecytonucleospora hepatopenaei</name>
    <dbReference type="NCBI Taxonomy" id="646526"/>
    <lineage>
        <taxon>Eukaryota</taxon>
        <taxon>Fungi</taxon>
        <taxon>Fungi incertae sedis</taxon>
        <taxon>Microsporidia</taxon>
        <taxon>Enterocytozoonidae</taxon>
        <taxon>Ecytonucleospora</taxon>
    </lineage>
</organism>
<keyword evidence="5 7" id="KW-0067">ATP-binding</keyword>
<comment type="function">
    <text evidence="1">Molecular chaperone; assists the folding of proteins upon ATP hydrolysis.</text>
</comment>
<gene>
    <name evidence="8" type="primary">CCT2</name>
    <name evidence="8" type="ORF">EHP00_248</name>
</gene>
<keyword evidence="9" id="KW-1185">Reference proteome</keyword>
<protein>
    <submittedName>
        <fullName evidence="8">CCT2</fullName>
    </submittedName>
</protein>
<comment type="caution">
    <text evidence="8">The sequence shown here is derived from an EMBL/GenBank/DDBJ whole genome shotgun (WGS) entry which is preliminary data.</text>
</comment>
<keyword evidence="6 7" id="KW-0143">Chaperone</keyword>
<dbReference type="SUPFAM" id="SSF48592">
    <property type="entry name" value="GroEL equatorial domain-like"/>
    <property type="match status" value="1"/>
</dbReference>
<dbReference type="InterPro" id="IPR027409">
    <property type="entry name" value="GroEL-like_apical_dom_sf"/>
</dbReference>
<dbReference type="OrthoDB" id="10248520at2759"/>
<dbReference type="PRINTS" id="PR00304">
    <property type="entry name" value="TCOMPLEXTCP1"/>
</dbReference>
<dbReference type="PROSITE" id="PS00750">
    <property type="entry name" value="TCP1_1"/>
    <property type="match status" value="1"/>
</dbReference>
<proteinExistence type="inferred from homology"/>
<evidence type="ECO:0000256" key="7">
    <source>
        <dbReference type="RuleBase" id="RU004187"/>
    </source>
</evidence>
<evidence type="ECO:0000256" key="1">
    <source>
        <dbReference type="ARBA" id="ARBA00002912"/>
    </source>
</evidence>
<dbReference type="SUPFAM" id="SSF54849">
    <property type="entry name" value="GroEL-intermediate domain like"/>
    <property type="match status" value="1"/>
</dbReference>
<evidence type="ECO:0000256" key="4">
    <source>
        <dbReference type="ARBA" id="ARBA00022741"/>
    </source>
</evidence>
<dbReference type="Proteomes" id="UP000192758">
    <property type="component" value="Unassembled WGS sequence"/>
</dbReference>
<comment type="similarity">
    <text evidence="2 7">Belongs to the TCP-1 chaperonin family.</text>
</comment>
<dbReference type="InterPro" id="IPR027413">
    <property type="entry name" value="GROEL-like_equatorial_sf"/>
</dbReference>
<name>A0A1W0E6L3_9MICR</name>
<reference evidence="8 9" key="1">
    <citation type="journal article" date="2017" name="Environ. Microbiol.">
        <title>Decay of the glycolytic pathway and adaptation to intranuclear parasitism within Enterocytozoonidae microsporidia.</title>
        <authorList>
            <person name="Wiredu Boakye D."/>
            <person name="Jaroenlak P."/>
            <person name="Prachumwat A."/>
            <person name="Williams T.A."/>
            <person name="Bateman K.S."/>
            <person name="Itsathitphaisarn O."/>
            <person name="Sritunyalucksana K."/>
            <person name="Paszkiewicz K.H."/>
            <person name="Moore K.A."/>
            <person name="Stentiford G.D."/>
            <person name="Williams B.A."/>
        </authorList>
    </citation>
    <scope>NUCLEOTIDE SEQUENCE [LARGE SCALE GENOMIC DNA]</scope>
    <source>
        <strain evidence="8 9">TH1</strain>
    </source>
</reference>
<dbReference type="SUPFAM" id="SSF52029">
    <property type="entry name" value="GroEL apical domain-like"/>
    <property type="match status" value="1"/>
</dbReference>
<dbReference type="GO" id="GO:0005524">
    <property type="term" value="F:ATP binding"/>
    <property type="evidence" value="ECO:0007669"/>
    <property type="project" value="UniProtKB-KW"/>
</dbReference>
<dbReference type="Gene3D" id="3.50.7.10">
    <property type="entry name" value="GroEL"/>
    <property type="match status" value="1"/>
</dbReference>
<dbReference type="InterPro" id="IPR002423">
    <property type="entry name" value="Cpn60/GroEL/TCP-1"/>
</dbReference>
<dbReference type="PANTHER" id="PTHR11353">
    <property type="entry name" value="CHAPERONIN"/>
    <property type="match status" value="1"/>
</dbReference>
<dbReference type="Gene3D" id="1.10.560.10">
    <property type="entry name" value="GroEL-like equatorial domain"/>
    <property type="match status" value="1"/>
</dbReference>
<evidence type="ECO:0000256" key="2">
    <source>
        <dbReference type="ARBA" id="ARBA00008020"/>
    </source>
</evidence>
<dbReference type="STRING" id="646526.A0A1W0E6L3"/>
<dbReference type="InterPro" id="IPR017998">
    <property type="entry name" value="Chaperone_TCP-1"/>
</dbReference>
<dbReference type="Pfam" id="PF00118">
    <property type="entry name" value="Cpn60_TCP1"/>
    <property type="match status" value="1"/>
</dbReference>
<accession>A0A1W0E6L3</accession>
<dbReference type="InterPro" id="IPR027410">
    <property type="entry name" value="TCP-1-like_intermed_sf"/>
</dbReference>
<dbReference type="EMBL" id="MNPJ01000016">
    <property type="protein sequence ID" value="OQS54894.1"/>
    <property type="molecule type" value="Genomic_DNA"/>
</dbReference>
<dbReference type="InterPro" id="IPR002194">
    <property type="entry name" value="Chaperonin_TCP-1_CS"/>
</dbReference>
<dbReference type="GO" id="GO:0005832">
    <property type="term" value="C:chaperonin-containing T-complex"/>
    <property type="evidence" value="ECO:0007669"/>
    <property type="project" value="EnsemblFungi"/>
</dbReference>
<dbReference type="AlphaFoldDB" id="A0A1W0E6L3"/>
<dbReference type="Gene3D" id="3.30.260.10">
    <property type="entry name" value="TCP-1-like chaperonin intermediate domain"/>
    <property type="match status" value="1"/>
</dbReference>
<evidence type="ECO:0000256" key="5">
    <source>
        <dbReference type="ARBA" id="ARBA00022840"/>
    </source>
</evidence>
<comment type="subunit">
    <text evidence="3">Component of the T-complex protein 1 (TCP1) complex.</text>
</comment>
<sequence length="545" mass="61046">MNHLELFSNKNSASDEVFDEDSFKYILSGTNVLLDVIKSTLGPKGTLKILQGQNDHLTTNDGATIMSNVKLEVPSARVLMETSKLQDYEEGDGTTSIAILASLILKHAYSSKTHPRFLVKGINKALEKISEILEVKKFKINPTDVKSLVKTTLCSKILNSNIDLFSDICIEAIQNLKESCNLDLINVVKVIGNMSESRLVKGILVEKNINFRNNEQDLNKKLSNLQFGDKKDEIVLHKILKPKVLVVNTALDFDKIKLSTSKANVNSILELKKIEDSEKQRMRDKINDICKIDFDVLINRQIIYDYNMQLLLDKGKYVIENADFGNVERLHQVLGGKVLSHFCDGVENNATGTCEFIEQIQIKEKNFVKFSGCKNKGASTILLFGSSNAILEEGERALHDALCVLKRIHKEQFLLLGGGSTEIMLGMELLKYSQEIKTVESEGVLVLSNALLEFVDILTTNCGFNSKVFRSSIISMYNNRSSFTRNNFTQGLDINTGKPNCMKSLKVFEGFSMKIRVLKAACEAAQSLLKCDGVITHAPRERHRH</sequence>
<evidence type="ECO:0000256" key="3">
    <source>
        <dbReference type="ARBA" id="ARBA00011381"/>
    </source>
</evidence>
<evidence type="ECO:0000313" key="9">
    <source>
        <dbReference type="Proteomes" id="UP000192758"/>
    </source>
</evidence>
<dbReference type="GO" id="GO:0016887">
    <property type="term" value="F:ATP hydrolysis activity"/>
    <property type="evidence" value="ECO:0007669"/>
    <property type="project" value="InterPro"/>
</dbReference>
<dbReference type="VEuPathDB" id="MicrosporidiaDB:EHP00_248"/>
<keyword evidence="4 7" id="KW-0547">Nucleotide-binding</keyword>
<evidence type="ECO:0000313" key="8">
    <source>
        <dbReference type="EMBL" id="OQS54894.1"/>
    </source>
</evidence>
<evidence type="ECO:0000256" key="6">
    <source>
        <dbReference type="ARBA" id="ARBA00023186"/>
    </source>
</evidence>
<dbReference type="GO" id="GO:0140662">
    <property type="term" value="F:ATP-dependent protein folding chaperone"/>
    <property type="evidence" value="ECO:0007669"/>
    <property type="project" value="InterPro"/>
</dbReference>
<dbReference type="GO" id="GO:0051082">
    <property type="term" value="F:unfolded protein binding"/>
    <property type="evidence" value="ECO:0007669"/>
    <property type="project" value="EnsemblFungi"/>
</dbReference>